<keyword evidence="2" id="KW-1185">Reference proteome</keyword>
<dbReference type="Gene3D" id="3.40.50.150">
    <property type="entry name" value="Vaccinia Virus protein VP39"/>
    <property type="match status" value="1"/>
</dbReference>
<dbReference type="AlphaFoldDB" id="A0A437MPB2"/>
<protein>
    <recommendedName>
        <fullName evidence="3">Class I SAM-dependent methyltransferase</fullName>
    </recommendedName>
</protein>
<dbReference type="EMBL" id="SACL01000001">
    <property type="protein sequence ID" value="RVT99476.1"/>
    <property type="molecule type" value="Genomic_DNA"/>
</dbReference>
<proteinExistence type="predicted"/>
<accession>A0A437MPB2</accession>
<organism evidence="1 2">
    <name type="scientific">Rhodovarius crocodyli</name>
    <dbReference type="NCBI Taxonomy" id="1979269"/>
    <lineage>
        <taxon>Bacteria</taxon>
        <taxon>Pseudomonadati</taxon>
        <taxon>Pseudomonadota</taxon>
        <taxon>Alphaproteobacteria</taxon>
        <taxon>Acetobacterales</taxon>
        <taxon>Roseomonadaceae</taxon>
        <taxon>Rhodovarius</taxon>
    </lineage>
</organism>
<gene>
    <name evidence="1" type="ORF">EOD42_05145</name>
</gene>
<name>A0A437MPB2_9PROT</name>
<evidence type="ECO:0000313" key="2">
    <source>
        <dbReference type="Proteomes" id="UP000282957"/>
    </source>
</evidence>
<reference evidence="1 2" key="1">
    <citation type="submission" date="2019-01" db="EMBL/GenBank/DDBJ databases">
        <authorList>
            <person name="Chen W.-M."/>
        </authorList>
    </citation>
    <scope>NUCLEOTIDE SEQUENCE [LARGE SCALE GENOMIC DNA]</scope>
    <source>
        <strain evidence="1 2">CCP-6</strain>
    </source>
</reference>
<evidence type="ECO:0000313" key="1">
    <source>
        <dbReference type="EMBL" id="RVT99476.1"/>
    </source>
</evidence>
<dbReference type="InterPro" id="IPR029063">
    <property type="entry name" value="SAM-dependent_MTases_sf"/>
</dbReference>
<dbReference type="RefSeq" id="WP_127786370.1">
    <property type="nucleotide sequence ID" value="NZ_SACL01000001.1"/>
</dbReference>
<dbReference type="OrthoDB" id="9801573at2"/>
<evidence type="ECO:0008006" key="3">
    <source>
        <dbReference type="Google" id="ProtNLM"/>
    </source>
</evidence>
<comment type="caution">
    <text evidence="1">The sequence shown here is derived from an EMBL/GenBank/DDBJ whole genome shotgun (WGS) entry which is preliminary data.</text>
</comment>
<dbReference type="Proteomes" id="UP000282957">
    <property type="component" value="Unassembled WGS sequence"/>
</dbReference>
<dbReference type="SUPFAM" id="SSF53335">
    <property type="entry name" value="S-adenosyl-L-methionine-dependent methyltransferases"/>
    <property type="match status" value="1"/>
</dbReference>
<sequence length="189" mass="20254">MGSNFGGGAVFNGASPSSHPQIVARIVRDYVPAGGRVMDIGGTAHGFKAQAVLPAGARLVIVNPEPGVGADVADTSHIPLTEPPFDLAMLFGVILQLPKEIVREIFSLARQRLRAGGTMLVADPDPTGVAGTIDRYSKAIFTPHKKFFVHTPAETRQMLADAGFTRFTDRPDLRPAFRQPPYYILAASF</sequence>